<comment type="caution">
    <text evidence="6">The sequence shown here is derived from an EMBL/GenBank/DDBJ whole genome shotgun (WGS) entry which is preliminary data.</text>
</comment>
<dbReference type="InterPro" id="IPR020084">
    <property type="entry name" value="NUDIX_hydrolase_CS"/>
</dbReference>
<comment type="function">
    <text evidence="4">Accelerates the degradation of transcripts by removing pyrophosphate from the 5'-end of triphosphorylated RNA, leading to a more labile monophosphorylated state that can stimulate subsequent ribonuclease cleavage.</text>
</comment>
<dbReference type="PRINTS" id="PR00502">
    <property type="entry name" value="NUDIXFAMILY"/>
</dbReference>
<evidence type="ECO:0000313" key="7">
    <source>
        <dbReference type="Proteomes" id="UP000297972"/>
    </source>
</evidence>
<dbReference type="NCBIfam" id="NF001938">
    <property type="entry name" value="PRK00714.1-5"/>
    <property type="match status" value="1"/>
</dbReference>
<dbReference type="GO" id="GO:0006753">
    <property type="term" value="P:nucleoside phosphate metabolic process"/>
    <property type="evidence" value="ECO:0007669"/>
    <property type="project" value="TreeGrafter"/>
</dbReference>
<dbReference type="InterPro" id="IPR000086">
    <property type="entry name" value="NUDIX_hydrolase_dom"/>
</dbReference>
<dbReference type="GO" id="GO:0034432">
    <property type="term" value="F:bis(5'-adenosyl)-pentaphosphatase activity"/>
    <property type="evidence" value="ECO:0007669"/>
    <property type="project" value="TreeGrafter"/>
</dbReference>
<dbReference type="SUPFAM" id="SSF55811">
    <property type="entry name" value="Nudix"/>
    <property type="match status" value="1"/>
</dbReference>
<dbReference type="CDD" id="cd03671">
    <property type="entry name" value="NUDIX_Ap4A_hydrolase_plant_like"/>
    <property type="match status" value="1"/>
</dbReference>
<dbReference type="InterPro" id="IPR022927">
    <property type="entry name" value="RppH"/>
</dbReference>
<dbReference type="EC" id="3.6.1.-" evidence="4"/>
<evidence type="ECO:0000259" key="5">
    <source>
        <dbReference type="PROSITE" id="PS51462"/>
    </source>
</evidence>
<gene>
    <name evidence="4" type="primary">rppH</name>
    <name evidence="4" type="synonym">nudH</name>
    <name evidence="6" type="ORF">E4L95_22835</name>
</gene>
<name>A0A4Z1CDD9_9RHOB</name>
<keyword evidence="7" id="KW-1185">Reference proteome</keyword>
<dbReference type="Pfam" id="PF00293">
    <property type="entry name" value="NUDIX"/>
    <property type="match status" value="1"/>
</dbReference>
<evidence type="ECO:0000256" key="3">
    <source>
        <dbReference type="ARBA" id="ARBA00022801"/>
    </source>
</evidence>
<dbReference type="RefSeq" id="WP_135819451.1">
    <property type="nucleotide sequence ID" value="NZ_SRPG01000535.1"/>
</dbReference>
<evidence type="ECO:0000256" key="1">
    <source>
        <dbReference type="ARBA" id="ARBA00001936"/>
    </source>
</evidence>
<feature type="short sequence motif" description="Nudix box" evidence="4">
    <location>
        <begin position="54"/>
        <end position="75"/>
    </location>
</feature>
<evidence type="ECO:0000256" key="4">
    <source>
        <dbReference type="HAMAP-Rule" id="MF_00298"/>
    </source>
</evidence>
<accession>A0A4Z1CDD9</accession>
<reference evidence="6 7" key="1">
    <citation type="submission" date="2019-03" db="EMBL/GenBank/DDBJ databases">
        <authorList>
            <person name="Li J."/>
        </authorList>
    </citation>
    <scope>NUCLEOTIDE SEQUENCE [LARGE SCALE GENOMIC DNA]</scope>
    <source>
        <strain evidence="6 7">3058</strain>
    </source>
</reference>
<feature type="domain" description="Nudix hydrolase" evidence="5">
    <location>
        <begin position="21"/>
        <end position="164"/>
    </location>
</feature>
<dbReference type="Proteomes" id="UP000297972">
    <property type="component" value="Unassembled WGS sequence"/>
</dbReference>
<dbReference type="EMBL" id="SRPG01000535">
    <property type="protein sequence ID" value="TGN37507.1"/>
    <property type="molecule type" value="Genomic_DNA"/>
</dbReference>
<dbReference type="PANTHER" id="PTHR11839">
    <property type="entry name" value="UDP/ADP-SUGAR PYROPHOSPHATASE"/>
    <property type="match status" value="1"/>
</dbReference>
<comment type="similarity">
    <text evidence="4">Belongs to the Nudix hydrolase family. RppH subfamily.</text>
</comment>
<dbReference type="GO" id="GO:0008893">
    <property type="term" value="F:guanosine-3',5'-bis(diphosphate) 3'-diphosphatase activity"/>
    <property type="evidence" value="ECO:0007669"/>
    <property type="project" value="TreeGrafter"/>
</dbReference>
<dbReference type="GO" id="GO:0019693">
    <property type="term" value="P:ribose phosphate metabolic process"/>
    <property type="evidence" value="ECO:0007669"/>
    <property type="project" value="TreeGrafter"/>
</dbReference>
<dbReference type="AlphaFoldDB" id="A0A4Z1CDD9"/>
<comment type="cofactor">
    <cofactor evidence="4">
        <name>a divalent metal cation</name>
        <dbReference type="ChEBI" id="CHEBI:60240"/>
    </cofactor>
</comment>
<dbReference type="HAMAP" id="MF_00298">
    <property type="entry name" value="Nudix_RppH"/>
    <property type="match status" value="1"/>
</dbReference>
<evidence type="ECO:0000313" key="6">
    <source>
        <dbReference type="EMBL" id="TGN37507.1"/>
    </source>
</evidence>
<dbReference type="OrthoDB" id="9816040at2"/>
<sequence>MTRPTGAEARAPDRVGPGGLPYRPCAGVVLINRDGLVFAGHRLDMPGAWQMPQGGIDGDETPRAAALRELTEETGVAPDLVKVLAETPGWVFYDLPPDMLGRVWKGRFGGQRQKWLLLRFLGADGDVDIETAHPEFDRWQWMRAGDLLENIVPFKRAVYAEVLDAFRDHLA</sequence>
<organism evidence="6 7">
    <name type="scientific">Paracoccus liaowanqingii</name>
    <dbReference type="NCBI Taxonomy" id="2560053"/>
    <lineage>
        <taxon>Bacteria</taxon>
        <taxon>Pseudomonadati</taxon>
        <taxon>Pseudomonadota</taxon>
        <taxon>Alphaproteobacteria</taxon>
        <taxon>Rhodobacterales</taxon>
        <taxon>Paracoccaceae</taxon>
        <taxon>Paracoccus</taxon>
    </lineage>
</organism>
<comment type="cofactor">
    <cofactor evidence="2">
        <name>Mg(2+)</name>
        <dbReference type="ChEBI" id="CHEBI:18420"/>
    </cofactor>
</comment>
<dbReference type="InterPro" id="IPR020476">
    <property type="entry name" value="Nudix_hydrolase"/>
</dbReference>
<protein>
    <recommendedName>
        <fullName evidence="4">RNA pyrophosphohydrolase</fullName>
        <ecNumber evidence="4">3.6.1.-</ecNumber>
    </recommendedName>
    <alternativeName>
        <fullName evidence="4">(Di)nucleoside polyphosphate hydrolase</fullName>
    </alternativeName>
</protein>
<proteinExistence type="inferred from homology"/>
<dbReference type="PROSITE" id="PS00893">
    <property type="entry name" value="NUDIX_BOX"/>
    <property type="match status" value="1"/>
</dbReference>
<dbReference type="PANTHER" id="PTHR11839:SF22">
    <property type="entry name" value="NUDIX HYDROLASE 26, CHLOROPLASTIC"/>
    <property type="match status" value="1"/>
</dbReference>
<dbReference type="NCBIfam" id="NF001936">
    <property type="entry name" value="PRK00714.1-3"/>
    <property type="match status" value="1"/>
</dbReference>
<dbReference type="InterPro" id="IPR015797">
    <property type="entry name" value="NUDIX_hydrolase-like_dom_sf"/>
</dbReference>
<keyword evidence="3 4" id="KW-0378">Hydrolase</keyword>
<evidence type="ECO:0000256" key="2">
    <source>
        <dbReference type="ARBA" id="ARBA00001946"/>
    </source>
</evidence>
<comment type="cofactor">
    <cofactor evidence="1">
        <name>Mn(2+)</name>
        <dbReference type="ChEBI" id="CHEBI:29035"/>
    </cofactor>
</comment>
<dbReference type="PROSITE" id="PS51462">
    <property type="entry name" value="NUDIX"/>
    <property type="match status" value="1"/>
</dbReference>
<dbReference type="Gene3D" id="3.90.79.10">
    <property type="entry name" value="Nucleoside Triphosphate Pyrophosphohydrolase"/>
    <property type="match status" value="1"/>
</dbReference>